<dbReference type="AlphaFoldDB" id="A0A3E2GTB0"/>
<dbReference type="OrthoDB" id="288590at2759"/>
<keyword evidence="2" id="KW-0479">Metal-binding</keyword>
<dbReference type="InterPro" id="IPR005123">
    <property type="entry name" value="Oxoglu/Fe-dep_dioxygenase_dom"/>
</dbReference>
<comment type="caution">
    <text evidence="4">The sequence shown here is derived from an EMBL/GenBank/DDBJ whole genome shotgun (WGS) entry which is preliminary data.</text>
</comment>
<evidence type="ECO:0000256" key="2">
    <source>
        <dbReference type="RuleBase" id="RU003682"/>
    </source>
</evidence>
<evidence type="ECO:0000313" key="4">
    <source>
        <dbReference type="EMBL" id="RFU24278.1"/>
    </source>
</evidence>
<proteinExistence type="inferred from homology"/>
<protein>
    <recommendedName>
        <fullName evidence="3">Fe2OG dioxygenase domain-containing protein</fullName>
    </recommendedName>
</protein>
<dbReference type="InterPro" id="IPR026992">
    <property type="entry name" value="DIOX_N"/>
</dbReference>
<dbReference type="EMBL" id="NCSJ02000474">
    <property type="protein sequence ID" value="RFU24278.1"/>
    <property type="molecule type" value="Genomic_DNA"/>
</dbReference>
<dbReference type="Gene3D" id="2.60.120.330">
    <property type="entry name" value="B-lactam Antibiotic, Isopenicillin N Synthase, Chain"/>
    <property type="match status" value="1"/>
</dbReference>
<gene>
    <name evidence="4" type="ORF">B7463_g12056</name>
</gene>
<name>A0A3E2GTB0_SCYLI</name>
<dbReference type="Pfam" id="PF03171">
    <property type="entry name" value="2OG-FeII_Oxy"/>
    <property type="match status" value="1"/>
</dbReference>
<sequence length="334" mass="38056">MTDKRFPFPIISFGPFLNGTKEEQEATAKQLYDAFHNFGWVYLRDFGISQDEIDESFRYSEKFFAMSMEEKMKIKVTSPTYSQGYTPDGVERIQSGKSHKECYEHRRIDNSNCPPASEADGFREFADGFYQKCFTLAAEVLRALCMVLGISDSYFDDKLEKADPQLRFLRYMPITKATLEEPGNFRISPHTDYGLCTLLFQDQVGGLEIDRFHTGEFLAATRLKGTCIINVADLLQRLSNDKLKSTRHRVAKPMIAPEVLEKMAPTDLLPARYSTVFFVHPDPATTITPIVAEGEKCKYEPVNAGKWRTMIHSQAYGLDVPESEKLAVAVQRVY</sequence>
<keyword evidence="2" id="KW-0408">Iron</keyword>
<organism evidence="4 5">
    <name type="scientific">Scytalidium lignicola</name>
    <name type="common">Hyphomycete</name>
    <dbReference type="NCBI Taxonomy" id="5539"/>
    <lineage>
        <taxon>Eukaryota</taxon>
        <taxon>Fungi</taxon>
        <taxon>Dikarya</taxon>
        <taxon>Ascomycota</taxon>
        <taxon>Pezizomycotina</taxon>
        <taxon>Leotiomycetes</taxon>
        <taxon>Leotiomycetes incertae sedis</taxon>
        <taxon>Scytalidium</taxon>
    </lineage>
</organism>
<dbReference type="InterPro" id="IPR050231">
    <property type="entry name" value="Iron_ascorbate_oxido_reductase"/>
</dbReference>
<dbReference type="PANTHER" id="PTHR47990">
    <property type="entry name" value="2-OXOGLUTARATE (2OG) AND FE(II)-DEPENDENT OXYGENASE SUPERFAMILY PROTEIN-RELATED"/>
    <property type="match status" value="1"/>
</dbReference>
<dbReference type="SUPFAM" id="SSF51197">
    <property type="entry name" value="Clavaminate synthase-like"/>
    <property type="match status" value="1"/>
</dbReference>
<dbReference type="InterPro" id="IPR027443">
    <property type="entry name" value="IPNS-like_sf"/>
</dbReference>
<feature type="domain" description="Fe2OG dioxygenase" evidence="3">
    <location>
        <begin position="161"/>
        <end position="281"/>
    </location>
</feature>
<comment type="similarity">
    <text evidence="1 2">Belongs to the iron/ascorbate-dependent oxidoreductase family.</text>
</comment>
<evidence type="ECO:0000313" key="5">
    <source>
        <dbReference type="Proteomes" id="UP000258309"/>
    </source>
</evidence>
<dbReference type="PROSITE" id="PS51471">
    <property type="entry name" value="FE2OG_OXY"/>
    <property type="match status" value="1"/>
</dbReference>
<dbReference type="STRING" id="5539.A0A3E2GTB0"/>
<dbReference type="GO" id="GO:0044283">
    <property type="term" value="P:small molecule biosynthetic process"/>
    <property type="evidence" value="ECO:0007669"/>
    <property type="project" value="UniProtKB-ARBA"/>
</dbReference>
<dbReference type="GO" id="GO:0016491">
    <property type="term" value="F:oxidoreductase activity"/>
    <property type="evidence" value="ECO:0007669"/>
    <property type="project" value="UniProtKB-KW"/>
</dbReference>
<dbReference type="InterPro" id="IPR044861">
    <property type="entry name" value="IPNS-like_FE2OG_OXY"/>
</dbReference>
<dbReference type="Pfam" id="PF14226">
    <property type="entry name" value="DIOX_N"/>
    <property type="match status" value="1"/>
</dbReference>
<dbReference type="GO" id="GO:0046872">
    <property type="term" value="F:metal ion binding"/>
    <property type="evidence" value="ECO:0007669"/>
    <property type="project" value="UniProtKB-KW"/>
</dbReference>
<accession>A0A3E2GTB0</accession>
<evidence type="ECO:0000259" key="3">
    <source>
        <dbReference type="PROSITE" id="PS51471"/>
    </source>
</evidence>
<dbReference type="Proteomes" id="UP000258309">
    <property type="component" value="Unassembled WGS sequence"/>
</dbReference>
<feature type="non-terminal residue" evidence="4">
    <location>
        <position position="334"/>
    </location>
</feature>
<keyword evidence="2" id="KW-0560">Oxidoreductase</keyword>
<feature type="non-terminal residue" evidence="4">
    <location>
        <position position="1"/>
    </location>
</feature>
<reference evidence="4 5" key="1">
    <citation type="submission" date="2018-05" db="EMBL/GenBank/DDBJ databases">
        <title>Draft genome sequence of Scytalidium lignicola DSM 105466, a ubiquitous saprotrophic fungus.</title>
        <authorList>
            <person name="Buettner E."/>
            <person name="Gebauer A.M."/>
            <person name="Hofrichter M."/>
            <person name="Liers C."/>
            <person name="Kellner H."/>
        </authorList>
    </citation>
    <scope>NUCLEOTIDE SEQUENCE [LARGE SCALE GENOMIC DNA]</scope>
    <source>
        <strain evidence="4 5">DSM 105466</strain>
    </source>
</reference>
<keyword evidence="5" id="KW-1185">Reference proteome</keyword>
<evidence type="ECO:0000256" key="1">
    <source>
        <dbReference type="ARBA" id="ARBA00008056"/>
    </source>
</evidence>